<evidence type="ECO:0000256" key="6">
    <source>
        <dbReference type="ARBA" id="ARBA00035226"/>
    </source>
</evidence>
<dbReference type="Gene3D" id="1.10.10.1760">
    <property type="entry name" value="60S ribosomal protein L36"/>
    <property type="match status" value="1"/>
</dbReference>
<evidence type="ECO:0000256" key="7">
    <source>
        <dbReference type="ARBA" id="ARBA00035331"/>
    </source>
</evidence>
<dbReference type="InterPro" id="IPR000509">
    <property type="entry name" value="Ribosomal_eL36"/>
</dbReference>
<evidence type="ECO:0000256" key="1">
    <source>
        <dbReference type="ARBA" id="ARBA00006509"/>
    </source>
</evidence>
<evidence type="ECO:0000256" key="4">
    <source>
        <dbReference type="ARBA" id="ARBA00023274"/>
    </source>
</evidence>
<evidence type="ECO:0000256" key="2">
    <source>
        <dbReference type="ARBA" id="ARBA00011133"/>
    </source>
</evidence>
<dbReference type="GO" id="GO:0005840">
    <property type="term" value="C:ribosome"/>
    <property type="evidence" value="ECO:0007669"/>
    <property type="project" value="UniProtKB-KW"/>
</dbReference>
<organism evidence="8">
    <name type="scientific">Equus asinus asinus</name>
    <dbReference type="NCBI Taxonomy" id="83772"/>
    <lineage>
        <taxon>Eukaryota</taxon>
        <taxon>Metazoa</taxon>
        <taxon>Chordata</taxon>
        <taxon>Craniata</taxon>
        <taxon>Vertebrata</taxon>
        <taxon>Euteleostomi</taxon>
        <taxon>Mammalia</taxon>
        <taxon>Eutheria</taxon>
        <taxon>Laurasiatheria</taxon>
        <taxon>Perissodactyla</taxon>
        <taxon>Equidae</taxon>
        <taxon>Equus</taxon>
    </lineage>
</organism>
<dbReference type="GO" id="GO:0006412">
    <property type="term" value="P:translation"/>
    <property type="evidence" value="ECO:0007669"/>
    <property type="project" value="InterPro"/>
</dbReference>
<name>A0A8C4L472_EQUAS</name>
<proteinExistence type="inferred from homology"/>
<dbReference type="OMA" id="QPRHSCG"/>
<dbReference type="GO" id="GO:1990904">
    <property type="term" value="C:ribonucleoprotein complex"/>
    <property type="evidence" value="ECO:0007669"/>
    <property type="project" value="UniProtKB-KW"/>
</dbReference>
<sequence length="131" mass="14956">MIKKGVKVTALCHLMASLSKPRHSCSLRCLIEHTKFLQDMIQEVCGFALNEWCTVELLSASKDKPVIKLIKKREGTHCTKRKQEELSNVLATMEKAAAKRIEPPTPTPLIIRTSQKKKKNTYKMELKHITQ</sequence>
<keyword evidence="4" id="KW-0687">Ribonucleoprotein</keyword>
<comment type="subunit">
    <text evidence="2">Component of the large ribosomal subunit.</text>
</comment>
<dbReference type="GO" id="GO:0003735">
    <property type="term" value="F:structural constituent of ribosome"/>
    <property type="evidence" value="ECO:0007669"/>
    <property type="project" value="InterPro"/>
</dbReference>
<comment type="similarity">
    <text evidence="1">Belongs to the eukaryotic ribosomal protein eL36 family.</text>
</comment>
<accession>A0A8C4L472</accession>
<protein>
    <recommendedName>
        <fullName evidence="6">Large ribosomal subunit protein eL36</fullName>
    </recommendedName>
    <alternativeName>
        <fullName evidence="7">60S ribosomal protein L36</fullName>
    </alternativeName>
</protein>
<dbReference type="AlphaFoldDB" id="A0A8C4L472"/>
<dbReference type="PANTHER" id="PTHR10114">
    <property type="entry name" value="60S RIBOSOMAL PROTEIN L36"/>
    <property type="match status" value="1"/>
</dbReference>
<evidence type="ECO:0000256" key="3">
    <source>
        <dbReference type="ARBA" id="ARBA00022980"/>
    </source>
</evidence>
<evidence type="ECO:0000256" key="5">
    <source>
        <dbReference type="ARBA" id="ARBA00034092"/>
    </source>
</evidence>
<dbReference type="Pfam" id="PF01158">
    <property type="entry name" value="Ribosomal_L36e"/>
    <property type="match status" value="1"/>
</dbReference>
<evidence type="ECO:0000313" key="8">
    <source>
        <dbReference type="Ensembl" id="ENSEASP00005002442.1"/>
    </source>
</evidence>
<comment type="function">
    <text evidence="5">Component of the large ribosomal subunit. The ribosome is a large ribonucleoprotein complex responsible for the synthesis of proteins in the cell.</text>
</comment>
<reference evidence="8" key="1">
    <citation type="submission" date="2023-03" db="UniProtKB">
        <authorList>
            <consortium name="Ensembl"/>
        </authorList>
    </citation>
    <scope>IDENTIFICATION</scope>
</reference>
<dbReference type="Ensembl" id="ENSEAST00005002689.1">
    <property type="protein sequence ID" value="ENSEASP00005002442.1"/>
    <property type="gene ID" value="ENSEASG00005001914.1"/>
</dbReference>
<dbReference type="InterPro" id="IPR038097">
    <property type="entry name" value="Ribosomal_eL36_sf"/>
</dbReference>
<keyword evidence="3" id="KW-0689">Ribosomal protein</keyword>